<dbReference type="GO" id="GO:0003677">
    <property type="term" value="F:DNA binding"/>
    <property type="evidence" value="ECO:0007669"/>
    <property type="project" value="UniProtKB-KW"/>
</dbReference>
<evidence type="ECO:0000256" key="1">
    <source>
        <dbReference type="ARBA" id="ARBA00009913"/>
    </source>
</evidence>
<dbReference type="Pfam" id="PF00239">
    <property type="entry name" value="Resolvase"/>
    <property type="match status" value="1"/>
</dbReference>
<evidence type="ECO:0000256" key="6">
    <source>
        <dbReference type="PIRSR" id="PIRSR606118-50"/>
    </source>
</evidence>
<dbReference type="SUPFAM" id="SSF53041">
    <property type="entry name" value="Resolvase-like"/>
    <property type="match status" value="1"/>
</dbReference>
<dbReference type="GO" id="GO:0015074">
    <property type="term" value="P:DNA integration"/>
    <property type="evidence" value="ECO:0007669"/>
    <property type="project" value="UniProtKB-KW"/>
</dbReference>
<evidence type="ECO:0000256" key="2">
    <source>
        <dbReference type="ARBA" id="ARBA00022908"/>
    </source>
</evidence>
<dbReference type="AlphaFoldDB" id="A0A291GGJ3"/>
<evidence type="ECO:0000313" key="9">
    <source>
        <dbReference type="EMBL" id="ATG49288.1"/>
    </source>
</evidence>
<dbReference type="Gene3D" id="3.40.50.1390">
    <property type="entry name" value="Resolvase, N-terminal catalytic domain"/>
    <property type="match status" value="1"/>
</dbReference>
<dbReference type="GO" id="GO:0000150">
    <property type="term" value="F:DNA strand exchange activity"/>
    <property type="evidence" value="ECO:0007669"/>
    <property type="project" value="UniProtKB-KW"/>
</dbReference>
<dbReference type="OrthoDB" id="2290206at2"/>
<dbReference type="SMART" id="SM00857">
    <property type="entry name" value="Resolvase"/>
    <property type="match status" value="1"/>
</dbReference>
<dbReference type="PROSITE" id="PS51736">
    <property type="entry name" value="RECOMBINASES_3"/>
    <property type="match status" value="1"/>
</dbReference>
<dbReference type="InterPro" id="IPR006119">
    <property type="entry name" value="Resolv_N"/>
</dbReference>
<dbReference type="PROSITE" id="PS00398">
    <property type="entry name" value="RECOMBINASES_2"/>
    <property type="match status" value="1"/>
</dbReference>
<comment type="similarity">
    <text evidence="1">Belongs to the site-specific recombinase resolvase family.</text>
</comment>
<dbReference type="PANTHER" id="PTHR30461">
    <property type="entry name" value="DNA-INVERTASE FROM LAMBDOID PROPHAGE"/>
    <property type="match status" value="1"/>
</dbReference>
<evidence type="ECO:0000259" key="8">
    <source>
        <dbReference type="PROSITE" id="PS51736"/>
    </source>
</evidence>
<dbReference type="RefSeq" id="WP_096806831.1">
    <property type="nucleotide sequence ID" value="NZ_CP022196.1"/>
</dbReference>
<organism evidence="9 10">
    <name type="scientific">Celeribacter ethanolicus</name>
    <dbReference type="NCBI Taxonomy" id="1758178"/>
    <lineage>
        <taxon>Bacteria</taxon>
        <taxon>Pseudomonadati</taxon>
        <taxon>Pseudomonadota</taxon>
        <taxon>Alphaproteobacteria</taxon>
        <taxon>Rhodobacterales</taxon>
        <taxon>Roseobacteraceae</taxon>
        <taxon>Celeribacter</taxon>
    </lineage>
</organism>
<dbReference type="Gene3D" id="1.10.10.60">
    <property type="entry name" value="Homeodomain-like"/>
    <property type="match status" value="1"/>
</dbReference>
<feature type="domain" description="Resolvase/invertase-type recombinase catalytic" evidence="8">
    <location>
        <begin position="2"/>
        <end position="135"/>
    </location>
</feature>
<proteinExistence type="inferred from homology"/>
<dbReference type="CDD" id="cd03768">
    <property type="entry name" value="SR_ResInv"/>
    <property type="match status" value="1"/>
</dbReference>
<dbReference type="InterPro" id="IPR006118">
    <property type="entry name" value="Recombinase_CS"/>
</dbReference>
<dbReference type="FunFam" id="3.40.50.1390:FF:000001">
    <property type="entry name" value="DNA recombinase"/>
    <property type="match status" value="1"/>
</dbReference>
<name>A0A291GGJ3_9RHOB</name>
<keyword evidence="10" id="KW-1185">Reference proteome</keyword>
<keyword evidence="5" id="KW-0233">DNA recombination</keyword>
<sequence>MATVGYARVSSLGQSLEVQRDKLTAFGVDKIFEEKRSGLDSSRIALKQCLDYLREGDTLVISRIDRLARSAEDLLRIVRELEGKGVAFKVLDQPIDTKDAAGRAFLGMLAVFAEFETSIRKERQMDGIEKAKSKGVRFGRKTLLTENVIETIKGMRQDGKTVPQIMDRMGLSKASVYRALGK</sequence>
<dbReference type="EMBL" id="CP022196">
    <property type="protein sequence ID" value="ATG49288.1"/>
    <property type="molecule type" value="Genomic_DNA"/>
</dbReference>
<dbReference type="InterPro" id="IPR036162">
    <property type="entry name" value="Resolvase-like_N_sf"/>
</dbReference>
<evidence type="ECO:0000256" key="7">
    <source>
        <dbReference type="PROSITE-ProRule" id="PRU10137"/>
    </source>
</evidence>
<keyword evidence="2" id="KW-0229">DNA integration</keyword>
<feature type="active site" description="O-(5'-phospho-DNA)-serine intermediate" evidence="6 7">
    <location>
        <position position="10"/>
    </location>
</feature>
<reference evidence="9 10" key="1">
    <citation type="submission" date="2017-06" db="EMBL/GenBank/DDBJ databases">
        <title>Celeribacter sp. TSPH2 complete genome sequence.</title>
        <authorList>
            <person name="Woo J.-H."/>
            <person name="Kim H.-S."/>
        </authorList>
    </citation>
    <scope>NUCLEOTIDE SEQUENCE [LARGE SCALE GENOMIC DNA]</scope>
    <source>
        <strain evidence="9 10">TSPH2</strain>
    </source>
</reference>
<dbReference type="KEGG" id="ceh:CEW89_17920"/>
<evidence type="ECO:0000256" key="3">
    <source>
        <dbReference type="ARBA" id="ARBA00023100"/>
    </source>
</evidence>
<dbReference type="InterPro" id="IPR050639">
    <property type="entry name" value="SSR_resolvase"/>
</dbReference>
<evidence type="ECO:0000256" key="5">
    <source>
        <dbReference type="ARBA" id="ARBA00023172"/>
    </source>
</evidence>
<gene>
    <name evidence="9" type="ORF">CEW89_17920</name>
</gene>
<evidence type="ECO:0000256" key="4">
    <source>
        <dbReference type="ARBA" id="ARBA00023125"/>
    </source>
</evidence>
<dbReference type="InterPro" id="IPR006120">
    <property type="entry name" value="Resolvase_HTH_dom"/>
</dbReference>
<keyword evidence="3" id="KW-0230">DNA invertase</keyword>
<evidence type="ECO:0000313" key="10">
    <source>
        <dbReference type="Proteomes" id="UP000217935"/>
    </source>
</evidence>
<keyword evidence="4" id="KW-0238">DNA-binding</keyword>
<dbReference type="PROSITE" id="PS00397">
    <property type="entry name" value="RECOMBINASES_1"/>
    <property type="match status" value="1"/>
</dbReference>
<dbReference type="Pfam" id="PF02796">
    <property type="entry name" value="HTH_7"/>
    <property type="match status" value="1"/>
</dbReference>
<dbReference type="Proteomes" id="UP000217935">
    <property type="component" value="Chromosome"/>
</dbReference>
<protein>
    <submittedName>
        <fullName evidence="9">Resolvase</fullName>
    </submittedName>
</protein>
<dbReference type="PANTHER" id="PTHR30461:SF26">
    <property type="entry name" value="RESOLVASE HOMOLOG YNEB"/>
    <property type="match status" value="1"/>
</dbReference>
<accession>A0A291GGJ3</accession>